<sequence length="84" mass="9730">IWKNRDVPIHELYAQPDQQDTANPYYIGKGNPHADILMIKFITFTDPTRQKLVISTRQLSTSVSGELMQNIVEEINRFKKLKVS</sequence>
<feature type="non-terminal residue" evidence="1">
    <location>
        <position position="1"/>
    </location>
</feature>
<dbReference type="EMBL" id="JMIH01000032">
    <property type="protein sequence ID" value="KEO71994.1"/>
    <property type="molecule type" value="Genomic_DNA"/>
</dbReference>
<dbReference type="RefSeq" id="WP_035078755.1">
    <property type="nucleotide sequence ID" value="NZ_JMIH01000032.1"/>
</dbReference>
<dbReference type="AlphaFoldDB" id="A0A074KSU6"/>
<evidence type="ECO:0000313" key="2">
    <source>
        <dbReference type="Proteomes" id="UP000027821"/>
    </source>
</evidence>
<reference evidence="1 2" key="1">
    <citation type="submission" date="2014-04" db="EMBL/GenBank/DDBJ databases">
        <title>Characterization and application of a salt tolerant electro-active bacterium.</title>
        <authorList>
            <person name="Yang L."/>
            <person name="Wei S."/>
            <person name="Tay Q.X.M."/>
        </authorList>
    </citation>
    <scope>NUCLEOTIDE SEQUENCE [LARGE SCALE GENOMIC DNA]</scope>
    <source>
        <strain evidence="1 2">LY1</strain>
    </source>
</reference>
<name>A0A074KSU6_9BACT</name>
<organism evidence="1 2">
    <name type="scientific">Anditalea andensis</name>
    <dbReference type="NCBI Taxonomy" id="1048983"/>
    <lineage>
        <taxon>Bacteria</taxon>
        <taxon>Pseudomonadati</taxon>
        <taxon>Bacteroidota</taxon>
        <taxon>Cytophagia</taxon>
        <taxon>Cytophagales</taxon>
        <taxon>Cytophagaceae</taxon>
        <taxon>Anditalea</taxon>
    </lineage>
</organism>
<accession>A0A074KSU6</accession>
<proteinExistence type="predicted"/>
<keyword evidence="2" id="KW-1185">Reference proteome</keyword>
<evidence type="ECO:0000313" key="1">
    <source>
        <dbReference type="EMBL" id="KEO71994.1"/>
    </source>
</evidence>
<dbReference type="Proteomes" id="UP000027821">
    <property type="component" value="Unassembled WGS sequence"/>
</dbReference>
<gene>
    <name evidence="1" type="ORF">EL17_20230</name>
</gene>
<protein>
    <submittedName>
        <fullName evidence="1">Uncharacterized protein</fullName>
    </submittedName>
</protein>
<comment type="caution">
    <text evidence="1">The sequence shown here is derived from an EMBL/GenBank/DDBJ whole genome shotgun (WGS) entry which is preliminary data.</text>
</comment>